<dbReference type="RefSeq" id="WP_104522318.1">
    <property type="nucleotide sequence ID" value="NZ_NHRY01000266.1"/>
</dbReference>
<organism evidence="10 11">
    <name type="scientific">Rhodopila globiformis</name>
    <name type="common">Rhodopseudomonas globiformis</name>
    <dbReference type="NCBI Taxonomy" id="1071"/>
    <lineage>
        <taxon>Bacteria</taxon>
        <taxon>Pseudomonadati</taxon>
        <taxon>Pseudomonadota</taxon>
        <taxon>Alphaproteobacteria</taxon>
        <taxon>Acetobacterales</taxon>
        <taxon>Acetobacteraceae</taxon>
        <taxon>Rhodopila</taxon>
    </lineage>
</organism>
<evidence type="ECO:0000256" key="2">
    <source>
        <dbReference type="ARBA" id="ARBA00022448"/>
    </source>
</evidence>
<dbReference type="AlphaFoldDB" id="A0A2S6MWN7"/>
<evidence type="ECO:0000256" key="8">
    <source>
        <dbReference type="SAM" id="Phobius"/>
    </source>
</evidence>
<gene>
    <name evidence="10" type="ORF">CCS01_28995</name>
</gene>
<evidence type="ECO:0000256" key="4">
    <source>
        <dbReference type="ARBA" id="ARBA00022692"/>
    </source>
</evidence>
<name>A0A2S6MWN7_RHOGL</name>
<dbReference type="GO" id="GO:0005886">
    <property type="term" value="C:plasma membrane"/>
    <property type="evidence" value="ECO:0007669"/>
    <property type="project" value="UniProtKB-SubCell"/>
</dbReference>
<evidence type="ECO:0000313" key="11">
    <source>
        <dbReference type="Proteomes" id="UP000239724"/>
    </source>
</evidence>
<evidence type="ECO:0000256" key="7">
    <source>
        <dbReference type="SAM" id="MobiDB-lite"/>
    </source>
</evidence>
<evidence type="ECO:0000313" key="10">
    <source>
        <dbReference type="EMBL" id="PPQ26771.1"/>
    </source>
</evidence>
<evidence type="ECO:0000256" key="6">
    <source>
        <dbReference type="ARBA" id="ARBA00023136"/>
    </source>
</evidence>
<feature type="transmembrane region" description="Helical" evidence="8">
    <location>
        <begin position="79"/>
        <end position="101"/>
    </location>
</feature>
<feature type="transmembrane region" description="Helical" evidence="8">
    <location>
        <begin position="289"/>
        <end position="311"/>
    </location>
</feature>
<evidence type="ECO:0000259" key="9">
    <source>
        <dbReference type="PROSITE" id="PS50850"/>
    </source>
</evidence>
<feature type="transmembrane region" description="Helical" evidence="8">
    <location>
        <begin position="259"/>
        <end position="277"/>
    </location>
</feature>
<dbReference type="InterPro" id="IPR036259">
    <property type="entry name" value="MFS_trans_sf"/>
</dbReference>
<accession>A0A2S6MWN7</accession>
<keyword evidence="4 8" id="KW-0812">Transmembrane</keyword>
<comment type="caution">
    <text evidence="10">The sequence shown here is derived from an EMBL/GenBank/DDBJ whole genome shotgun (WGS) entry which is preliminary data.</text>
</comment>
<keyword evidence="5 8" id="KW-1133">Transmembrane helix</keyword>
<feature type="region of interest" description="Disordered" evidence="7">
    <location>
        <begin position="533"/>
        <end position="556"/>
    </location>
</feature>
<dbReference type="EMBL" id="NHRY01000266">
    <property type="protein sequence ID" value="PPQ26771.1"/>
    <property type="molecule type" value="Genomic_DNA"/>
</dbReference>
<dbReference type="InterPro" id="IPR010290">
    <property type="entry name" value="TM_effector"/>
</dbReference>
<feature type="transmembrane region" description="Helical" evidence="8">
    <location>
        <begin position="375"/>
        <end position="396"/>
    </location>
</feature>
<dbReference type="InterPro" id="IPR020846">
    <property type="entry name" value="MFS_dom"/>
</dbReference>
<comment type="subcellular location">
    <subcellularLocation>
        <location evidence="1">Cell membrane</location>
        <topology evidence="1">Multi-pass membrane protein</topology>
    </subcellularLocation>
</comment>
<feature type="transmembrane region" description="Helical" evidence="8">
    <location>
        <begin position="226"/>
        <end position="247"/>
    </location>
</feature>
<keyword evidence="3" id="KW-1003">Cell membrane</keyword>
<dbReference type="GO" id="GO:0022857">
    <property type="term" value="F:transmembrane transporter activity"/>
    <property type="evidence" value="ECO:0007669"/>
    <property type="project" value="InterPro"/>
</dbReference>
<proteinExistence type="predicted"/>
<dbReference type="SUPFAM" id="SSF103473">
    <property type="entry name" value="MFS general substrate transporter"/>
    <property type="match status" value="1"/>
</dbReference>
<feature type="transmembrane region" description="Helical" evidence="8">
    <location>
        <begin position="107"/>
        <end position="128"/>
    </location>
</feature>
<dbReference type="PANTHER" id="PTHR23513">
    <property type="entry name" value="INTEGRAL MEMBRANE EFFLUX PROTEIN-RELATED"/>
    <property type="match status" value="1"/>
</dbReference>
<evidence type="ECO:0000256" key="1">
    <source>
        <dbReference type="ARBA" id="ARBA00004651"/>
    </source>
</evidence>
<dbReference type="CDD" id="cd06173">
    <property type="entry name" value="MFS_MefA_like"/>
    <property type="match status" value="1"/>
</dbReference>
<evidence type="ECO:0000256" key="3">
    <source>
        <dbReference type="ARBA" id="ARBA00022475"/>
    </source>
</evidence>
<feature type="domain" description="Major facilitator superfamily (MFS) profile" evidence="9">
    <location>
        <begin position="6"/>
        <end position="401"/>
    </location>
</feature>
<feature type="transmembrane region" description="Helical" evidence="8">
    <location>
        <begin position="164"/>
        <end position="192"/>
    </location>
</feature>
<feature type="transmembrane region" description="Helical" evidence="8">
    <location>
        <begin position="48"/>
        <end position="67"/>
    </location>
</feature>
<sequence length="556" mass="59937">MRLPLALVPLRNGTFRSLWTASVIGWLGTWLQNTGAGWLMTTLAPEPFIVAMVQAATIMPVFLLALPGGALADIVDRRVYLLGTQAWTITAAGLLATLTVLHLMSAGWLLALTFAIGIGTALTNPAWGAMVPELVPREDLVQAIALNGIGFNLTRAVGPAIAGLLIVIGGASLAFSMYALSIVAVIAAVAVWKRERRFTGLPREHFLSAIRAGVRFVRNTPAVRAAMVRTAAYALPASAPWALLPLFVRRDLGLGPGMYGLILGMMGIGGVTSGMLLPMVRGRLSRGATVMGCTVLSCLGMAVVGASRHWIPVSLGMLLFGLGWTSAFATIQAAAQLVCPSWVRARALSIYQLAQNGALTIGSFCWGWVGGSIGLADTFLAAAIVGLVLMLVVRFFSIEAIVREPAPAAAEPAPRPEAPAPELAPLLRSIRGRIMEMAYYRVDPLQRSDFLRLMNEVHQIRGRAGAVFWQVYEDVAHPEEWVEVWTVESWTDHLREAMRLSDEDKRVLTALAVFQYDAHRPTRYLAVDPHEHLLAHQPPPPRPERLSIGPAGEAQA</sequence>
<feature type="transmembrane region" description="Helical" evidence="8">
    <location>
        <begin position="317"/>
        <end position="338"/>
    </location>
</feature>
<dbReference type="PANTHER" id="PTHR23513:SF11">
    <property type="entry name" value="STAPHYLOFERRIN A TRANSPORTER"/>
    <property type="match status" value="1"/>
</dbReference>
<keyword evidence="6 8" id="KW-0472">Membrane</keyword>
<dbReference type="PROSITE" id="PS50850">
    <property type="entry name" value="MFS"/>
    <property type="match status" value="1"/>
</dbReference>
<dbReference type="OrthoDB" id="9809918at2"/>
<keyword evidence="11" id="KW-1185">Reference proteome</keyword>
<keyword evidence="2" id="KW-0813">Transport</keyword>
<dbReference type="Proteomes" id="UP000239724">
    <property type="component" value="Unassembled WGS sequence"/>
</dbReference>
<dbReference type="Pfam" id="PF05977">
    <property type="entry name" value="MFS_3"/>
    <property type="match status" value="1"/>
</dbReference>
<dbReference type="Gene3D" id="1.20.1250.20">
    <property type="entry name" value="MFS general substrate transporter like domains"/>
    <property type="match status" value="1"/>
</dbReference>
<reference evidence="10 11" key="1">
    <citation type="journal article" date="2018" name="Arch. Microbiol.">
        <title>New insights into the metabolic potential of the phototrophic purple bacterium Rhodopila globiformis DSM 161(T) from its draft genome sequence and evidence for a vanadium-dependent nitrogenase.</title>
        <authorList>
            <person name="Imhoff J.F."/>
            <person name="Rahn T."/>
            <person name="Kunzel S."/>
            <person name="Neulinger S.C."/>
        </authorList>
    </citation>
    <scope>NUCLEOTIDE SEQUENCE [LARGE SCALE GENOMIC DNA]</scope>
    <source>
        <strain evidence="10 11">DSM 161</strain>
    </source>
</reference>
<protein>
    <recommendedName>
        <fullName evidence="9">Major facilitator superfamily (MFS) profile domain-containing protein</fullName>
    </recommendedName>
</protein>
<evidence type="ECO:0000256" key="5">
    <source>
        <dbReference type="ARBA" id="ARBA00022989"/>
    </source>
</evidence>